<feature type="active site" evidence="9">
    <location>
        <position position="117"/>
    </location>
</feature>
<name>A0ABQ5URG5_9HYPH</name>
<evidence type="ECO:0000256" key="3">
    <source>
        <dbReference type="ARBA" id="ARBA00022670"/>
    </source>
</evidence>
<reference evidence="11" key="1">
    <citation type="journal article" date="2014" name="Int. J. Syst. Evol. Microbiol.">
        <title>Complete genome of a new Firmicutes species belonging to the dominant human colonic microbiota ('Ruminococcus bicirculans') reveals two chromosomes and a selective capacity to utilize plant glucans.</title>
        <authorList>
            <consortium name="NISC Comparative Sequencing Program"/>
            <person name="Wegmann U."/>
            <person name="Louis P."/>
            <person name="Goesmann A."/>
            <person name="Henrissat B."/>
            <person name="Duncan S.H."/>
            <person name="Flint H.J."/>
        </authorList>
    </citation>
    <scope>NUCLEOTIDE SEQUENCE</scope>
    <source>
        <strain evidence="11">NBRC 107169</strain>
    </source>
</reference>
<feature type="transmembrane region" description="Helical" evidence="9">
    <location>
        <begin position="55"/>
        <end position="83"/>
    </location>
</feature>
<comment type="function">
    <text evidence="9">This protein specifically catalyzes the removal of signal peptides from prolipoproteins.</text>
</comment>
<keyword evidence="5 9" id="KW-0064">Aspartyl protease</keyword>
<evidence type="ECO:0000256" key="2">
    <source>
        <dbReference type="ARBA" id="ARBA00022475"/>
    </source>
</evidence>
<comment type="subcellular location">
    <subcellularLocation>
        <location evidence="9">Cell membrane</location>
        <topology evidence="9">Multi-pass membrane protein</topology>
    </subcellularLocation>
</comment>
<feature type="active site" evidence="9">
    <location>
        <position position="135"/>
    </location>
</feature>
<dbReference type="HAMAP" id="MF_00161">
    <property type="entry name" value="LspA"/>
    <property type="match status" value="1"/>
</dbReference>
<keyword evidence="7 9" id="KW-1133">Transmembrane helix</keyword>
<sequence length="157" mass="17375">MKANIAHKSVFAFILAALIDQFHKFYMIKVLGWQGGELITVTPFFDYVLVWNPGISYGLFSFIPAWGLIVMMLVACSGLAYWWATSPSNLVRWGLAITLGGAVGNIADRLVYGAVADFFSFHAYGFNWYIFNLADVAIALGLAALVWDMFTSKAEKA</sequence>
<dbReference type="NCBIfam" id="TIGR00077">
    <property type="entry name" value="lspA"/>
    <property type="match status" value="1"/>
</dbReference>
<accession>A0ABQ5URG5</accession>
<keyword evidence="3 9" id="KW-0645">Protease</keyword>
<evidence type="ECO:0000256" key="4">
    <source>
        <dbReference type="ARBA" id="ARBA00022692"/>
    </source>
</evidence>
<comment type="caution">
    <text evidence="9">Lacks conserved residue(s) required for the propagation of feature annotation.</text>
</comment>
<comment type="catalytic activity">
    <reaction evidence="9">
        <text>Release of signal peptides from bacterial membrane prolipoproteins. Hydrolyzes -Xaa-Yaa-Zaa-|-(S,diacylglyceryl)Cys-, in which Xaa is hydrophobic (preferably Leu), and Yaa (Ala or Ser) and Zaa (Gly or Ala) have small, neutral side chains.</text>
        <dbReference type="EC" id="3.4.23.36"/>
    </reaction>
</comment>
<keyword evidence="4 9" id="KW-0812">Transmembrane</keyword>
<keyword evidence="12" id="KW-1185">Reference proteome</keyword>
<evidence type="ECO:0000313" key="12">
    <source>
        <dbReference type="Proteomes" id="UP001161405"/>
    </source>
</evidence>
<organism evidence="11 12">
    <name type="scientific">Maritalea porphyrae</name>
    <dbReference type="NCBI Taxonomy" id="880732"/>
    <lineage>
        <taxon>Bacteria</taxon>
        <taxon>Pseudomonadati</taxon>
        <taxon>Pseudomonadota</taxon>
        <taxon>Alphaproteobacteria</taxon>
        <taxon>Hyphomicrobiales</taxon>
        <taxon>Devosiaceae</taxon>
        <taxon>Maritalea</taxon>
    </lineage>
</organism>
<dbReference type="InterPro" id="IPR001872">
    <property type="entry name" value="Peptidase_A8"/>
</dbReference>
<dbReference type="PANTHER" id="PTHR33695:SF1">
    <property type="entry name" value="LIPOPROTEIN SIGNAL PEPTIDASE"/>
    <property type="match status" value="1"/>
</dbReference>
<keyword evidence="8 9" id="KW-0472">Membrane</keyword>
<comment type="similarity">
    <text evidence="1 9 10">Belongs to the peptidase A8 family.</text>
</comment>
<evidence type="ECO:0000256" key="8">
    <source>
        <dbReference type="ARBA" id="ARBA00023136"/>
    </source>
</evidence>
<feature type="transmembrane region" description="Helical" evidence="9">
    <location>
        <begin position="90"/>
        <end position="107"/>
    </location>
</feature>
<evidence type="ECO:0000256" key="1">
    <source>
        <dbReference type="ARBA" id="ARBA00006139"/>
    </source>
</evidence>
<comment type="caution">
    <text evidence="11">The sequence shown here is derived from an EMBL/GenBank/DDBJ whole genome shotgun (WGS) entry which is preliminary data.</text>
</comment>
<dbReference type="RefSeq" id="WP_284364116.1">
    <property type="nucleotide sequence ID" value="NZ_BSNI01000002.1"/>
</dbReference>
<evidence type="ECO:0000313" key="11">
    <source>
        <dbReference type="EMBL" id="GLQ17742.1"/>
    </source>
</evidence>
<keyword evidence="2 9" id="KW-1003">Cell membrane</keyword>
<dbReference type="PANTHER" id="PTHR33695">
    <property type="entry name" value="LIPOPROTEIN SIGNAL PEPTIDASE"/>
    <property type="match status" value="1"/>
</dbReference>
<dbReference type="EC" id="3.4.23.36" evidence="9"/>
<reference evidence="11" key="2">
    <citation type="submission" date="2023-01" db="EMBL/GenBank/DDBJ databases">
        <title>Draft genome sequence of Maritalea porphyrae strain NBRC 107169.</title>
        <authorList>
            <person name="Sun Q."/>
            <person name="Mori K."/>
        </authorList>
    </citation>
    <scope>NUCLEOTIDE SEQUENCE</scope>
    <source>
        <strain evidence="11">NBRC 107169</strain>
    </source>
</reference>
<dbReference type="EMBL" id="BSNI01000002">
    <property type="protein sequence ID" value="GLQ17742.1"/>
    <property type="molecule type" value="Genomic_DNA"/>
</dbReference>
<evidence type="ECO:0000256" key="9">
    <source>
        <dbReference type="HAMAP-Rule" id="MF_00161"/>
    </source>
</evidence>
<dbReference type="Pfam" id="PF01252">
    <property type="entry name" value="Peptidase_A8"/>
    <property type="match status" value="1"/>
</dbReference>
<evidence type="ECO:0000256" key="6">
    <source>
        <dbReference type="ARBA" id="ARBA00022801"/>
    </source>
</evidence>
<dbReference type="PRINTS" id="PR00781">
    <property type="entry name" value="LIPOSIGPTASE"/>
</dbReference>
<evidence type="ECO:0000256" key="5">
    <source>
        <dbReference type="ARBA" id="ARBA00022750"/>
    </source>
</evidence>
<gene>
    <name evidence="9 11" type="primary">lspA</name>
    <name evidence="11" type="ORF">GCM10007879_19910</name>
</gene>
<keyword evidence="6 9" id="KW-0378">Hydrolase</keyword>
<evidence type="ECO:0000256" key="10">
    <source>
        <dbReference type="RuleBase" id="RU004181"/>
    </source>
</evidence>
<dbReference type="Proteomes" id="UP001161405">
    <property type="component" value="Unassembled WGS sequence"/>
</dbReference>
<keyword evidence="11" id="KW-0449">Lipoprotein</keyword>
<comment type="pathway">
    <text evidence="9">Protein modification; lipoprotein biosynthesis (signal peptide cleavage).</text>
</comment>
<feature type="transmembrane region" description="Helical" evidence="9">
    <location>
        <begin position="127"/>
        <end position="147"/>
    </location>
</feature>
<evidence type="ECO:0000256" key="7">
    <source>
        <dbReference type="ARBA" id="ARBA00022989"/>
    </source>
</evidence>
<proteinExistence type="inferred from homology"/>
<protein>
    <recommendedName>
        <fullName evidence="9">Lipoprotein signal peptidase</fullName>
        <ecNumber evidence="9">3.4.23.36</ecNumber>
    </recommendedName>
    <alternativeName>
        <fullName evidence="9">Prolipoprotein signal peptidase</fullName>
    </alternativeName>
    <alternativeName>
        <fullName evidence="9">Signal peptidase II</fullName>
        <shortName evidence="9">SPase II</shortName>
    </alternativeName>
</protein>